<evidence type="ECO:0000313" key="2">
    <source>
        <dbReference type="EMBL" id="STD81847.1"/>
    </source>
</evidence>
<keyword evidence="3" id="KW-1185">Reference proteome</keyword>
<dbReference type="PANTHER" id="PTHR37305">
    <property type="entry name" value="INTEGRAL MEMBRANE PROTEIN-RELATED"/>
    <property type="match status" value="1"/>
</dbReference>
<dbReference type="EMBL" id="UFYW01000001">
    <property type="protein sequence ID" value="STD81847.1"/>
    <property type="molecule type" value="Genomic_DNA"/>
</dbReference>
<reference evidence="2 3" key="1">
    <citation type="submission" date="2018-06" db="EMBL/GenBank/DDBJ databases">
        <authorList>
            <consortium name="Pathogen Informatics"/>
            <person name="Doyle S."/>
        </authorList>
    </citation>
    <scope>NUCLEOTIDE SEQUENCE [LARGE SCALE GENOMIC DNA]</scope>
    <source>
        <strain evidence="2 3">NCTC12360</strain>
    </source>
</reference>
<keyword evidence="1" id="KW-1133">Transmembrane helix</keyword>
<feature type="transmembrane region" description="Helical" evidence="1">
    <location>
        <begin position="48"/>
        <end position="72"/>
    </location>
</feature>
<dbReference type="PANTHER" id="PTHR37305:SF1">
    <property type="entry name" value="MEMBRANE PROTEIN"/>
    <property type="match status" value="1"/>
</dbReference>
<feature type="transmembrane region" description="Helical" evidence="1">
    <location>
        <begin position="138"/>
        <end position="164"/>
    </location>
</feature>
<feature type="transmembrane region" description="Helical" evidence="1">
    <location>
        <begin position="176"/>
        <end position="197"/>
    </location>
</feature>
<proteinExistence type="predicted"/>
<feature type="transmembrane region" description="Helical" evidence="1">
    <location>
        <begin position="93"/>
        <end position="118"/>
    </location>
</feature>
<keyword evidence="1" id="KW-0472">Membrane</keyword>
<feature type="transmembrane region" description="Helical" evidence="1">
    <location>
        <begin position="240"/>
        <end position="259"/>
    </location>
</feature>
<protein>
    <submittedName>
        <fullName evidence="2">ABC transporter protein</fullName>
    </submittedName>
</protein>
<gene>
    <name evidence="2" type="ORF">NCTC12360_00263</name>
</gene>
<dbReference type="GO" id="GO:0140359">
    <property type="term" value="F:ABC-type transporter activity"/>
    <property type="evidence" value="ECO:0007669"/>
    <property type="project" value="InterPro"/>
</dbReference>
<accession>A0A376GTF9</accession>
<dbReference type="Proteomes" id="UP000254807">
    <property type="component" value="Unassembled WGS sequence"/>
</dbReference>
<name>A0A376GTF9_ENTGA</name>
<dbReference type="OrthoDB" id="2295852at2"/>
<dbReference type="AlphaFoldDB" id="A0A376GTF9"/>
<dbReference type="GO" id="GO:0005886">
    <property type="term" value="C:plasma membrane"/>
    <property type="evidence" value="ECO:0007669"/>
    <property type="project" value="UniProtKB-SubCell"/>
</dbReference>
<evidence type="ECO:0000256" key="1">
    <source>
        <dbReference type="SAM" id="Phobius"/>
    </source>
</evidence>
<organism evidence="2 3">
    <name type="scientific">Enterococcus gallinarum</name>
    <dbReference type="NCBI Taxonomy" id="1353"/>
    <lineage>
        <taxon>Bacteria</taxon>
        <taxon>Bacillati</taxon>
        <taxon>Bacillota</taxon>
        <taxon>Bacilli</taxon>
        <taxon>Lactobacillales</taxon>
        <taxon>Enterococcaceae</taxon>
        <taxon>Enterococcus</taxon>
    </lineage>
</organism>
<sequence length="267" mass="29920">MMTLIKNEWIKVTKKKSTWIMLGLLVILTFGLTYVIRLGSPDTKANDLFLSLSEMTSFLNLFVVIIAASAVAEEFSRGTIKFLLIRPFSRSQILAAKAINTMLFALLGTLVLFVSSLIASNLFLVAESPFASTNYNQLPAIVVALVYAATNLLLIVFYMTMTLFISAVIRSQSMAVGLGVAVLFGSSIINSIMLFAIEKYPWLKWNPFNFMNIKDTVPTLLHHTDMQNALIDPGLTYWEMTIGLLLYSLLIYFLTNWLFNKRDVALS</sequence>
<dbReference type="Pfam" id="PF12679">
    <property type="entry name" value="ABC2_membrane_2"/>
    <property type="match status" value="1"/>
</dbReference>
<feature type="transmembrane region" description="Helical" evidence="1">
    <location>
        <begin position="20"/>
        <end position="36"/>
    </location>
</feature>
<keyword evidence="1" id="KW-0812">Transmembrane</keyword>
<evidence type="ECO:0000313" key="3">
    <source>
        <dbReference type="Proteomes" id="UP000254807"/>
    </source>
</evidence>
<dbReference type="RefSeq" id="WP_060815312.1">
    <property type="nucleotide sequence ID" value="NZ_JBHULA010000002.1"/>
</dbReference>